<evidence type="ECO:0000256" key="2">
    <source>
        <dbReference type="ARBA" id="ARBA00022801"/>
    </source>
</evidence>
<feature type="binding site" evidence="4">
    <location>
        <position position="212"/>
    </location>
    <ligand>
        <name>pyridoxal 5'-phosphate</name>
        <dbReference type="ChEBI" id="CHEBI:597326"/>
    </ligand>
</feature>
<accession>A0A166TW61</accession>
<keyword evidence="1 4" id="KW-0662">Pyridine nucleotide biosynthesis</keyword>
<dbReference type="GO" id="GO:0097053">
    <property type="term" value="P:L-kynurenine catabolic process"/>
    <property type="evidence" value="ECO:0007669"/>
    <property type="project" value="UniProtKB-UniRule"/>
</dbReference>
<dbReference type="EC" id="3.7.1.3" evidence="4"/>
<feature type="region of interest" description="Disordered" evidence="5">
    <location>
        <begin position="27"/>
        <end position="64"/>
    </location>
</feature>
<evidence type="ECO:0000256" key="4">
    <source>
        <dbReference type="HAMAP-Rule" id="MF_03017"/>
    </source>
</evidence>
<feature type="binding site" evidence="4">
    <location>
        <begin position="241"/>
        <end position="244"/>
    </location>
    <ligand>
        <name>pyridoxal 5'-phosphate</name>
        <dbReference type="ChEBI" id="CHEBI:597326"/>
    </ligand>
</feature>
<dbReference type="InterPro" id="IPR015424">
    <property type="entry name" value="PyrdxlP-dep_Trfase"/>
</dbReference>
<comment type="subunit">
    <text evidence="4">Homodimer.</text>
</comment>
<evidence type="ECO:0000313" key="8">
    <source>
        <dbReference type="Proteomes" id="UP000076552"/>
    </source>
</evidence>
<dbReference type="Pfam" id="PF00266">
    <property type="entry name" value="Aminotran_5"/>
    <property type="match status" value="1"/>
</dbReference>
<dbReference type="Pfam" id="PF22580">
    <property type="entry name" value="KYNU_C"/>
    <property type="match status" value="1"/>
</dbReference>
<protein>
    <recommendedName>
        <fullName evidence="4">Kynureninase</fullName>
        <ecNumber evidence="4">3.7.1.3</ecNumber>
    </recommendedName>
    <alternativeName>
        <fullName evidence="4">Biosynthesis of nicotinic acid protein 5</fullName>
    </alternativeName>
    <alternativeName>
        <fullName evidence="4">L-kynurenine hydrolase</fullName>
    </alternativeName>
</protein>
<dbReference type="UniPathway" id="UPA00253">
    <property type="reaction ID" value="UER00329"/>
</dbReference>
<evidence type="ECO:0000256" key="5">
    <source>
        <dbReference type="SAM" id="MobiDB-lite"/>
    </source>
</evidence>
<dbReference type="GO" id="GO:0034354">
    <property type="term" value="P:'de novo' NAD+ biosynthetic process from L-tryptophan"/>
    <property type="evidence" value="ECO:0007669"/>
    <property type="project" value="UniProtKB-UniRule"/>
</dbReference>
<evidence type="ECO:0000256" key="1">
    <source>
        <dbReference type="ARBA" id="ARBA00022642"/>
    </source>
</evidence>
<evidence type="ECO:0000313" key="7">
    <source>
        <dbReference type="EMBL" id="KZL72583.1"/>
    </source>
</evidence>
<dbReference type="GO" id="GO:0030429">
    <property type="term" value="F:kynureninase activity"/>
    <property type="evidence" value="ECO:0007669"/>
    <property type="project" value="UniProtKB-UniRule"/>
</dbReference>
<keyword evidence="4" id="KW-0963">Cytoplasm</keyword>
<keyword evidence="8" id="KW-1185">Reference proteome</keyword>
<comment type="pathway">
    <text evidence="4">Amino-acid degradation; L-kynurenine degradation; L-alanine and anthranilate from L-kynurenine: step 1/1.</text>
</comment>
<comment type="caution">
    <text evidence="7">The sequence shown here is derived from an EMBL/GenBank/DDBJ whole genome shotgun (WGS) entry which is preliminary data.</text>
</comment>
<dbReference type="NCBIfam" id="TIGR01814">
    <property type="entry name" value="kynureninase"/>
    <property type="match status" value="1"/>
</dbReference>
<evidence type="ECO:0000259" key="6">
    <source>
        <dbReference type="Pfam" id="PF00266"/>
    </source>
</evidence>
<proteinExistence type="inferred from homology"/>
<dbReference type="PANTHER" id="PTHR14084:SF0">
    <property type="entry name" value="KYNURENINASE"/>
    <property type="match status" value="1"/>
</dbReference>
<comment type="subcellular location">
    <subcellularLocation>
        <location evidence="4">Cytoplasm</location>
    </subcellularLocation>
</comment>
<dbReference type="InterPro" id="IPR000192">
    <property type="entry name" value="Aminotrans_V_dom"/>
</dbReference>
<dbReference type="Gene3D" id="3.90.1150.10">
    <property type="entry name" value="Aspartate Aminotransferase, domain 1"/>
    <property type="match status" value="1"/>
</dbReference>
<reference evidence="7 8" key="1">
    <citation type="submission" date="2015-06" db="EMBL/GenBank/DDBJ databases">
        <title>Survival trade-offs in plant roots during colonization by closely related pathogenic and mutualistic fungi.</title>
        <authorList>
            <person name="Hacquard S."/>
            <person name="Kracher B."/>
            <person name="Hiruma K."/>
            <person name="Weinman A."/>
            <person name="Muench P."/>
            <person name="Garrido Oter R."/>
            <person name="Ver Loren van Themaat E."/>
            <person name="Dallerey J.-F."/>
            <person name="Damm U."/>
            <person name="Henrissat B."/>
            <person name="Lespinet O."/>
            <person name="Thon M."/>
            <person name="Kemen E."/>
            <person name="McHardy A.C."/>
            <person name="Schulze-Lefert P."/>
            <person name="O'Connell R.J."/>
        </authorList>
    </citation>
    <scope>NUCLEOTIDE SEQUENCE [LARGE SCALE GENOMIC DNA]</scope>
    <source>
        <strain evidence="7 8">0861</strain>
    </source>
</reference>
<feature type="domain" description="Aminotransferase class V" evidence="6">
    <location>
        <begin position="193"/>
        <end position="361"/>
    </location>
</feature>
<feature type="compositionally biased region" description="Basic and acidic residues" evidence="5">
    <location>
        <begin position="88"/>
        <end position="98"/>
    </location>
</feature>
<feature type="binding site" evidence="4">
    <location>
        <position position="331"/>
    </location>
    <ligand>
        <name>pyridoxal 5'-phosphate</name>
        <dbReference type="ChEBI" id="CHEBI:597326"/>
    </ligand>
</feature>
<name>A0A166TW61_9PEZI</name>
<dbReference type="GO" id="GO:0030170">
    <property type="term" value="F:pyridoxal phosphate binding"/>
    <property type="evidence" value="ECO:0007669"/>
    <property type="project" value="UniProtKB-UniRule"/>
</dbReference>
<dbReference type="HAMAP" id="MF_01970">
    <property type="entry name" value="Kynureninase"/>
    <property type="match status" value="1"/>
</dbReference>
<feature type="binding site" evidence="4">
    <location>
        <position position="328"/>
    </location>
    <ligand>
        <name>pyridoxal 5'-phosphate</name>
        <dbReference type="ChEBI" id="CHEBI:597326"/>
    </ligand>
</feature>
<dbReference type="GO" id="GO:0019441">
    <property type="term" value="P:L-tryptophan catabolic process to kynurenine"/>
    <property type="evidence" value="ECO:0007669"/>
    <property type="project" value="TreeGrafter"/>
</dbReference>
<gene>
    <name evidence="4" type="primary">BNA5</name>
    <name evidence="7" type="ORF">CT0861_11841</name>
</gene>
<dbReference type="GO" id="GO:0005737">
    <property type="term" value="C:cytoplasm"/>
    <property type="evidence" value="ECO:0007669"/>
    <property type="project" value="UniProtKB-SubCell"/>
</dbReference>
<feature type="modified residue" description="N6-(pyridoxal phosphate)lysine" evidence="4">
    <location>
        <position position="354"/>
    </location>
</feature>
<comment type="caution">
    <text evidence="4">Lacks conserved residue(s) required for the propagation of feature annotation.</text>
</comment>
<feature type="binding site" evidence="4">
    <location>
        <position position="423"/>
    </location>
    <ligand>
        <name>pyridoxal 5'-phosphate</name>
        <dbReference type="ChEBI" id="CHEBI:597326"/>
    </ligand>
</feature>
<dbReference type="PANTHER" id="PTHR14084">
    <property type="entry name" value="KYNURENINASE"/>
    <property type="match status" value="1"/>
</dbReference>
<dbReference type="Proteomes" id="UP000076552">
    <property type="component" value="Unassembled WGS sequence"/>
</dbReference>
<dbReference type="Gene3D" id="3.40.640.10">
    <property type="entry name" value="Type I PLP-dependent aspartate aminotransferase-like (Major domain)"/>
    <property type="match status" value="1"/>
</dbReference>
<organism evidence="7 8">
    <name type="scientific">Colletotrichum tofieldiae</name>
    <dbReference type="NCBI Taxonomy" id="708197"/>
    <lineage>
        <taxon>Eukaryota</taxon>
        <taxon>Fungi</taxon>
        <taxon>Dikarya</taxon>
        <taxon>Ascomycota</taxon>
        <taxon>Pezizomycotina</taxon>
        <taxon>Sordariomycetes</taxon>
        <taxon>Hypocreomycetidae</taxon>
        <taxon>Glomerellales</taxon>
        <taxon>Glomerellaceae</taxon>
        <taxon>Colletotrichum</taxon>
        <taxon>Colletotrichum spaethianum species complex</taxon>
    </lineage>
</organism>
<dbReference type="EMBL" id="LFIV01000056">
    <property type="protein sequence ID" value="KZL72583.1"/>
    <property type="molecule type" value="Genomic_DNA"/>
</dbReference>
<dbReference type="GO" id="GO:0019805">
    <property type="term" value="P:quinolinate biosynthetic process"/>
    <property type="evidence" value="ECO:0007669"/>
    <property type="project" value="UniProtKB-UniRule"/>
</dbReference>
<dbReference type="STRING" id="708197.A0A166TW61"/>
<keyword evidence="3 4" id="KW-0663">Pyridoxal phosphate</keyword>
<comment type="cofactor">
    <cofactor evidence="4">
        <name>pyridoxal 5'-phosphate</name>
        <dbReference type="ChEBI" id="CHEBI:597326"/>
    </cofactor>
</comment>
<dbReference type="FunFam" id="3.40.640.10:FF:000031">
    <property type="entry name" value="Kynureninase"/>
    <property type="match status" value="1"/>
</dbReference>
<feature type="binding site" evidence="4">
    <location>
        <position position="395"/>
    </location>
    <ligand>
        <name>pyridoxal 5'-phosphate</name>
        <dbReference type="ChEBI" id="CHEBI:597326"/>
    </ligand>
</feature>
<sequence>MTSLPWLELLNNESNVGVACRPFVPPSSLRNSAYRSRKPEQPSQFPHHPGLTPESPPTSSQGQEPRWISLALVKGHPQYPAPNMDPSSRAHAEALDQQDALRHTRDEFVIPTKQEITSKTLAKKDEGSTAASAGQQKCTYLCGNSLGLQPKRTAVRIQQYLSTWATQGVQGHFKPLEDSPLPTWLDVDAKAAKMMAPIVGADESEVAVMQTLTANLHLLLAAFYKPQKEGRHKIILESKAFPSDHFVVETQIRHHGLSPSESMVCIEPPSPSTESTLTTQHILTTIERHASDAALLLLPGIQYYTGQLLDIPTITAFAHRHSILVIWDLAHAVGNVPLKLREWDVDAAAWCTYKYLNGGPGCIGGSFVHSKHTAVTTSVDEPDSEKGYVNRLGGWWGNDKSSRFVMATKFHPAPGAAGFQLSNPSVLDITSLCASLEVFELAGGVGALREKSLRLTGYLEELLGAMPEKERALFRVLTPRRPEERGAQLSLLLADGLLDGVMGFFDEVGVVIDERKPDVIRVAPAPLYNTFADCFDFVEQFGKALQRARRST</sequence>
<evidence type="ECO:0000256" key="3">
    <source>
        <dbReference type="ARBA" id="ARBA00022898"/>
    </source>
</evidence>
<comment type="pathway">
    <text evidence="4">Cofactor biosynthesis; NAD(+) biosynthesis; quinolinate from L-kynurenine: step 2/3.</text>
</comment>
<comment type="similarity">
    <text evidence="4">Belongs to the kynureninase family.</text>
</comment>
<comment type="catalytic activity">
    <reaction evidence="4">
        <text>3-hydroxy-L-kynurenine + H2O = 3-hydroxyanthranilate + L-alanine + H(+)</text>
        <dbReference type="Rhea" id="RHEA:25143"/>
        <dbReference type="ChEBI" id="CHEBI:15377"/>
        <dbReference type="ChEBI" id="CHEBI:15378"/>
        <dbReference type="ChEBI" id="CHEBI:36559"/>
        <dbReference type="ChEBI" id="CHEBI:57972"/>
        <dbReference type="ChEBI" id="CHEBI:58125"/>
    </reaction>
</comment>
<dbReference type="GO" id="GO:0043420">
    <property type="term" value="P:anthranilate metabolic process"/>
    <property type="evidence" value="ECO:0007669"/>
    <property type="project" value="UniProtKB-UniRule"/>
</dbReference>
<comment type="catalytic activity">
    <reaction evidence="4">
        <text>L-kynurenine + H2O = anthranilate + L-alanine + H(+)</text>
        <dbReference type="Rhea" id="RHEA:16813"/>
        <dbReference type="ChEBI" id="CHEBI:15377"/>
        <dbReference type="ChEBI" id="CHEBI:15378"/>
        <dbReference type="ChEBI" id="CHEBI:16567"/>
        <dbReference type="ChEBI" id="CHEBI:57959"/>
        <dbReference type="ChEBI" id="CHEBI:57972"/>
        <dbReference type="EC" id="3.7.1.3"/>
    </reaction>
</comment>
<feature type="binding site" evidence="4">
    <location>
        <position position="353"/>
    </location>
    <ligand>
        <name>pyridoxal 5'-phosphate</name>
        <dbReference type="ChEBI" id="CHEBI:597326"/>
    </ligand>
</feature>
<dbReference type="InterPro" id="IPR015422">
    <property type="entry name" value="PyrdxlP-dep_Trfase_small"/>
</dbReference>
<dbReference type="SUPFAM" id="SSF53383">
    <property type="entry name" value="PLP-dependent transferases"/>
    <property type="match status" value="1"/>
</dbReference>
<dbReference type="InterPro" id="IPR010111">
    <property type="entry name" value="Kynureninase"/>
</dbReference>
<keyword evidence="2 4" id="KW-0378">Hydrolase</keyword>
<dbReference type="AlphaFoldDB" id="A0A166TW61"/>
<dbReference type="UniPathway" id="UPA00334">
    <property type="reaction ID" value="UER00455"/>
</dbReference>
<comment type="function">
    <text evidence="4">Catalyzes the cleavage of L-kynurenine (L-Kyn) and L-3-hydroxykynurenine (L-3OHKyn) into anthranilic acid (AA) and 3-hydroxyanthranilic acid (3-OHAA), respectively.</text>
</comment>
<dbReference type="InterPro" id="IPR015421">
    <property type="entry name" value="PyrdxlP-dep_Trfase_major"/>
</dbReference>
<feature type="binding site" evidence="4">
    <location>
        <position position="213"/>
    </location>
    <ligand>
        <name>pyridoxal 5'-phosphate</name>
        <dbReference type="ChEBI" id="CHEBI:597326"/>
    </ligand>
</feature>
<feature type="region of interest" description="Disordered" evidence="5">
    <location>
        <begin position="76"/>
        <end position="98"/>
    </location>
</feature>